<dbReference type="AlphaFoldDB" id="A0A1I0VBA1"/>
<dbReference type="Proteomes" id="UP000199012">
    <property type="component" value="Unassembled WGS sequence"/>
</dbReference>
<sequence>MTAAPRRVRVVGNSGAGKTTLARRAADALEVAHLELDEVFWQAGWLHRDPAEGRALVAAFLAGPGREGWVVDGNWRSRLLGMLDDEADLVVWLDLPRRVVMRRVLGRTLRRGLTRQPLWHGNRERLRNLLLRDPEQNVVLWAWTQHHAYRARYGALHAAQAVPPAASRTARPGATPSSGPSVLRLSSAREVDRWLRSLRRTG</sequence>
<protein>
    <submittedName>
        <fullName evidence="2">Adenylate kinase</fullName>
    </submittedName>
</protein>
<organism evidence="2 3">
    <name type="scientific">Cellulomonas marina</name>
    <dbReference type="NCBI Taxonomy" id="988821"/>
    <lineage>
        <taxon>Bacteria</taxon>
        <taxon>Bacillati</taxon>
        <taxon>Actinomycetota</taxon>
        <taxon>Actinomycetes</taxon>
        <taxon>Micrococcales</taxon>
        <taxon>Cellulomonadaceae</taxon>
        <taxon>Cellulomonas</taxon>
    </lineage>
</organism>
<keyword evidence="2" id="KW-0418">Kinase</keyword>
<feature type="region of interest" description="Disordered" evidence="1">
    <location>
        <begin position="164"/>
        <end position="184"/>
    </location>
</feature>
<dbReference type="Gene3D" id="3.40.50.300">
    <property type="entry name" value="P-loop containing nucleotide triphosphate hydrolases"/>
    <property type="match status" value="1"/>
</dbReference>
<dbReference type="RefSeq" id="WP_090029972.1">
    <property type="nucleotide sequence ID" value="NZ_BONM01000013.1"/>
</dbReference>
<dbReference type="GO" id="GO:0016301">
    <property type="term" value="F:kinase activity"/>
    <property type="evidence" value="ECO:0007669"/>
    <property type="project" value="UniProtKB-KW"/>
</dbReference>
<name>A0A1I0VBA1_9CELL</name>
<dbReference type="PANTHER" id="PTHR37816">
    <property type="entry name" value="YALI0E33011P"/>
    <property type="match status" value="1"/>
</dbReference>
<dbReference type="InterPro" id="IPR052922">
    <property type="entry name" value="Cytidylate_Kinase-2"/>
</dbReference>
<dbReference type="EMBL" id="FOKA01000001">
    <property type="protein sequence ID" value="SFA72866.1"/>
    <property type="molecule type" value="Genomic_DNA"/>
</dbReference>
<evidence type="ECO:0000313" key="2">
    <source>
        <dbReference type="EMBL" id="SFA72866.1"/>
    </source>
</evidence>
<gene>
    <name evidence="2" type="ORF">SAMN05421867_101249</name>
</gene>
<accession>A0A1I0VBA1</accession>
<proteinExistence type="predicted"/>
<evidence type="ECO:0000313" key="3">
    <source>
        <dbReference type="Proteomes" id="UP000199012"/>
    </source>
</evidence>
<dbReference type="OrthoDB" id="3199600at2"/>
<dbReference type="STRING" id="988821.SAMN05421867_101249"/>
<reference evidence="2 3" key="1">
    <citation type="submission" date="2016-10" db="EMBL/GenBank/DDBJ databases">
        <authorList>
            <person name="de Groot N.N."/>
        </authorList>
    </citation>
    <scope>NUCLEOTIDE SEQUENCE [LARGE SCALE GENOMIC DNA]</scope>
    <source>
        <strain evidence="2 3">CGMCC 4.6945</strain>
    </source>
</reference>
<dbReference type="SUPFAM" id="SSF52540">
    <property type="entry name" value="P-loop containing nucleoside triphosphate hydrolases"/>
    <property type="match status" value="1"/>
</dbReference>
<keyword evidence="3" id="KW-1185">Reference proteome</keyword>
<keyword evidence="2" id="KW-0808">Transferase</keyword>
<evidence type="ECO:0000256" key="1">
    <source>
        <dbReference type="SAM" id="MobiDB-lite"/>
    </source>
</evidence>
<dbReference type="InterPro" id="IPR027417">
    <property type="entry name" value="P-loop_NTPase"/>
</dbReference>
<dbReference type="PANTHER" id="PTHR37816:SF1">
    <property type="entry name" value="TOXIN"/>
    <property type="match status" value="1"/>
</dbReference>